<evidence type="ECO:0000256" key="5">
    <source>
        <dbReference type="ARBA" id="ARBA00023242"/>
    </source>
</evidence>
<dbReference type="Gene3D" id="1.10.20.10">
    <property type="entry name" value="Histone, subunit A"/>
    <property type="match status" value="1"/>
</dbReference>
<feature type="domain" description="TATA box binding protein associated factor (TAF) histone-like fold" evidence="6">
    <location>
        <begin position="4"/>
        <end position="67"/>
    </location>
</feature>
<keyword evidence="3" id="KW-0805">Transcription regulation</keyword>
<evidence type="ECO:0000256" key="1">
    <source>
        <dbReference type="ARBA" id="ARBA00004123"/>
    </source>
</evidence>
<dbReference type="InterPro" id="IPR037796">
    <property type="entry name" value="TAF6"/>
</dbReference>
<dbReference type="RefSeq" id="XP_045276207.1">
    <property type="nucleotide sequence ID" value="XM_045420018.1"/>
</dbReference>
<keyword evidence="4" id="KW-0804">Transcription</keyword>
<dbReference type="InterPro" id="IPR004823">
    <property type="entry name" value="TAF_TATA-bd_Histone-like_dom"/>
</dbReference>
<sequence>MMSVWNPENIRDVAESVGIGALNDEVVENLARDVEYRISQVLEEALKFMRHAKRTLLTTQDVSHALRVLDVEPLYGYESTRPLRFGEATLGPGQPLFYVEDDEVDFEKLINAPLPRVPREITFTAHWLAVEGVQPTIPQNPTGADSRNIELVSKGPNANANLAAMSGNDNVSVKPLVKHILSKELQLYFEKVCTAFLDELNEEYRLSAFSSLKEDPGLHQLVPYFVQFISEKVTHSLKDLFVLTQVMHMTEALIQNTTLYVDPYVPSLIPPVLTCLIGRQLGSTTLSTGAGPTPTPTPTDPLEHFVLRDLAASLISMIARKYSHSSHTLRPRLARTFLKNFLDPGKPLGTHYGAIIGLQSIGGVDVVRELIVPNLRTYEVVLKDAISSTMATTATTATTTGTGAGAGAGPGGLEEGVRKLEAEKVIGVILAVLGTLADDEKPRGMAAMLTNGVLEEVREGKGEEVRGRLAEKVGEIIAGRILDGGQVGLANAIVGR</sequence>
<dbReference type="Proteomes" id="UP000002039">
    <property type="component" value="Unassembled WGS sequence"/>
</dbReference>
<dbReference type="Gene3D" id="1.25.40.770">
    <property type="entry name" value="TAF6, C-terminal HEAT repeat domain"/>
    <property type="match status" value="1"/>
</dbReference>
<dbReference type="CDD" id="cd08050">
    <property type="entry name" value="TAF6C"/>
    <property type="match status" value="1"/>
</dbReference>
<evidence type="ECO:0000256" key="4">
    <source>
        <dbReference type="ARBA" id="ARBA00023163"/>
    </source>
</evidence>
<evidence type="ECO:0000313" key="7">
    <source>
        <dbReference type="EMBL" id="EEQ89245.2"/>
    </source>
</evidence>
<dbReference type="InterPro" id="IPR011442">
    <property type="entry name" value="TAF6_C"/>
</dbReference>
<dbReference type="InterPro" id="IPR016024">
    <property type="entry name" value="ARM-type_fold"/>
</dbReference>
<dbReference type="GeneID" id="69026526"/>
<proteinExistence type="inferred from homology"/>
<dbReference type="SUPFAM" id="SSF47113">
    <property type="entry name" value="Histone-fold"/>
    <property type="match status" value="1"/>
</dbReference>
<reference evidence="8" key="1">
    <citation type="journal article" date="2015" name="PLoS Genet.">
        <title>The dynamic genome and transcriptome of the human fungal pathogen Blastomyces and close relative Emmonsia.</title>
        <authorList>
            <person name="Munoz J.F."/>
            <person name="Gauthier G.M."/>
            <person name="Desjardins C.A."/>
            <person name="Gallo J.E."/>
            <person name="Holder J."/>
            <person name="Sullivan T.D."/>
            <person name="Marty A.J."/>
            <person name="Carmen J.C."/>
            <person name="Chen Z."/>
            <person name="Ding L."/>
            <person name="Gujja S."/>
            <person name="Magrini V."/>
            <person name="Misas E."/>
            <person name="Mitreva M."/>
            <person name="Priest M."/>
            <person name="Saif S."/>
            <person name="Whiston E.A."/>
            <person name="Young S."/>
            <person name="Zeng Q."/>
            <person name="Goldman W.E."/>
            <person name="Mardis E.R."/>
            <person name="Taylor J.W."/>
            <person name="McEwen J.G."/>
            <person name="Clay O.K."/>
            <person name="Klein B.S."/>
            <person name="Cuomo C.A."/>
        </authorList>
    </citation>
    <scope>NUCLEOTIDE SEQUENCE [LARGE SCALE GENOMIC DNA]</scope>
    <source>
        <strain evidence="8">ER-3 / ATCC MYA-2586</strain>
    </source>
</reference>
<dbReference type="PANTHER" id="PTHR10221">
    <property type="entry name" value="TRANSCRIPTION INITIATION FACTOR TFIID SUBUNIT 6"/>
    <property type="match status" value="1"/>
</dbReference>
<organism evidence="7 8">
    <name type="scientific">Ajellomyces dermatitidis (strain ER-3 / ATCC MYA-2586)</name>
    <name type="common">Blastomyces dermatitidis</name>
    <dbReference type="NCBI Taxonomy" id="559297"/>
    <lineage>
        <taxon>Eukaryota</taxon>
        <taxon>Fungi</taxon>
        <taxon>Dikarya</taxon>
        <taxon>Ascomycota</taxon>
        <taxon>Pezizomycotina</taxon>
        <taxon>Eurotiomycetes</taxon>
        <taxon>Eurotiomycetidae</taxon>
        <taxon>Onygenales</taxon>
        <taxon>Ajellomycetaceae</taxon>
        <taxon>Blastomyces</taxon>
    </lineage>
</organism>
<dbReference type="PANTHER" id="PTHR10221:SF9">
    <property type="entry name" value="TRANSCRIPTION INITIATION FACTOR TFIID SUBUNIT 6"/>
    <property type="match status" value="1"/>
</dbReference>
<dbReference type="EMBL" id="EQ999976">
    <property type="protein sequence ID" value="EEQ89245.2"/>
    <property type="molecule type" value="Genomic_DNA"/>
</dbReference>
<name>A0ABP2EYE5_AJEDR</name>
<dbReference type="Pfam" id="PF02969">
    <property type="entry name" value="TAF"/>
    <property type="match status" value="1"/>
</dbReference>
<keyword evidence="8" id="KW-1185">Reference proteome</keyword>
<dbReference type="Pfam" id="PF07571">
    <property type="entry name" value="TAF6_C"/>
    <property type="match status" value="1"/>
</dbReference>
<accession>A0ABP2EYE5</accession>
<evidence type="ECO:0000313" key="8">
    <source>
        <dbReference type="Proteomes" id="UP000002039"/>
    </source>
</evidence>
<gene>
    <name evidence="7" type="ORF">BDCG_04365</name>
</gene>
<dbReference type="InterPro" id="IPR046344">
    <property type="entry name" value="TAF6_C_sf"/>
</dbReference>
<evidence type="ECO:0000256" key="3">
    <source>
        <dbReference type="ARBA" id="ARBA00023015"/>
    </source>
</evidence>
<dbReference type="SMART" id="SM00803">
    <property type="entry name" value="TAF"/>
    <property type="match status" value="1"/>
</dbReference>
<protein>
    <submittedName>
        <fullName evidence="7">Transcription initiation factor TFIID subunit 6</fullName>
    </submittedName>
</protein>
<evidence type="ECO:0000259" key="6">
    <source>
        <dbReference type="SMART" id="SM00803"/>
    </source>
</evidence>
<keyword evidence="5" id="KW-0539">Nucleus</keyword>
<evidence type="ECO:0000256" key="2">
    <source>
        <dbReference type="ARBA" id="ARBA00007688"/>
    </source>
</evidence>
<dbReference type="SUPFAM" id="SSF48371">
    <property type="entry name" value="ARM repeat"/>
    <property type="match status" value="1"/>
</dbReference>
<comment type="subcellular location">
    <subcellularLocation>
        <location evidence="1">Nucleus</location>
    </subcellularLocation>
</comment>
<dbReference type="CDD" id="cd22931">
    <property type="entry name" value="HFD_TAF6"/>
    <property type="match status" value="1"/>
</dbReference>
<comment type="similarity">
    <text evidence="2">Belongs to the TAF6 family.</text>
</comment>
<dbReference type="InterPro" id="IPR009072">
    <property type="entry name" value="Histone-fold"/>
</dbReference>